<protein>
    <recommendedName>
        <fullName evidence="1">DUF4007 domain-containing protein</fullName>
    </recommendedName>
</protein>
<dbReference type="EMBL" id="ACJM01000001">
    <property type="protein sequence ID" value="EEG79120.1"/>
    <property type="molecule type" value="Genomic_DNA"/>
</dbReference>
<comment type="caution">
    <text evidence="2">The sequence shown here is derived from an EMBL/GenBank/DDBJ whole genome shotgun (WGS) entry which is preliminary data.</text>
</comment>
<dbReference type="InterPro" id="IPR025248">
    <property type="entry name" value="DUF4007"/>
</dbReference>
<dbReference type="Proteomes" id="UP000006443">
    <property type="component" value="Unassembled WGS sequence"/>
</dbReference>
<evidence type="ECO:0000313" key="2">
    <source>
        <dbReference type="EMBL" id="EEG79120.1"/>
    </source>
</evidence>
<dbReference type="RefSeq" id="WP_008514331.1">
    <property type="nucleotide sequence ID" value="NZ_ACJM01000001.1"/>
</dbReference>
<dbReference type="AlphaFoldDB" id="C0GD35"/>
<organism evidence="2 3">
    <name type="scientific">Dethiobacter alkaliphilus AHT 1</name>
    <dbReference type="NCBI Taxonomy" id="555088"/>
    <lineage>
        <taxon>Bacteria</taxon>
        <taxon>Bacillati</taxon>
        <taxon>Bacillota</taxon>
        <taxon>Dethiobacteria</taxon>
        <taxon>Dethiobacterales</taxon>
        <taxon>Dethiobacteraceae</taxon>
        <taxon>Dethiobacter</taxon>
    </lineage>
</organism>
<dbReference type="STRING" id="555088.DealDRAFT_0394"/>
<keyword evidence="3" id="KW-1185">Reference proteome</keyword>
<accession>C0GD35</accession>
<feature type="domain" description="DUF4007" evidence="1">
    <location>
        <begin position="18"/>
        <end position="300"/>
    </location>
</feature>
<evidence type="ECO:0000259" key="1">
    <source>
        <dbReference type="Pfam" id="PF13182"/>
    </source>
</evidence>
<reference evidence="2 3" key="1">
    <citation type="submission" date="2009-02" db="EMBL/GenBank/DDBJ databases">
        <title>Sequencing of the draft genome and assembly of Dethiobacter alkaliphilus AHT 1.</title>
        <authorList>
            <consortium name="US DOE Joint Genome Institute (JGI-PGF)"/>
            <person name="Lucas S."/>
            <person name="Copeland A."/>
            <person name="Lapidus A."/>
            <person name="Glavina del Rio T."/>
            <person name="Dalin E."/>
            <person name="Tice H."/>
            <person name="Bruce D."/>
            <person name="Goodwin L."/>
            <person name="Pitluck S."/>
            <person name="Larimer F."/>
            <person name="Land M.L."/>
            <person name="Hauser L."/>
            <person name="Muyzer G."/>
        </authorList>
    </citation>
    <scope>NUCLEOTIDE SEQUENCE [LARGE SCALE GENOMIC DNA]</scope>
    <source>
        <strain evidence="2 3">AHT 1</strain>
    </source>
</reference>
<evidence type="ECO:0000313" key="3">
    <source>
        <dbReference type="Proteomes" id="UP000006443"/>
    </source>
</evidence>
<dbReference type="Pfam" id="PF13182">
    <property type="entry name" value="DUF4007"/>
    <property type="match status" value="1"/>
</dbReference>
<dbReference type="eggNOG" id="ENOG502ZB1P">
    <property type="taxonomic scope" value="Bacteria"/>
</dbReference>
<proteinExistence type="predicted"/>
<gene>
    <name evidence="2" type="ORF">DealDRAFT_0394</name>
</gene>
<sequence>MQMSQPTSKSANSVTFKFAGHETFTFRYGWLKKAVDGIGSDPKVFKRDDAIVEFGVGKNMVQSIKFWGLATQVLEEENKELKVSNFGHKLLNQWDPFLEDPASLWLTHWLLATNPSRAAVWYLAFNKYPRPDFTKDQILEFIVDYADRHSIKIKGTTIGRDVDCFIRTYLPVQKAKTSVEDKFSCPLNELELLSKLRDNDSYQFNIGPKPSLPSEVIGYALLTYIKLEQSRRKTISISDCLYRAGSPGQVFKLDENSLVEYVEQLQKSTAGSIELDETAGLKQVYAKNELDPESLLETYYG</sequence>
<name>C0GD35_DETAL</name>